<accession>A0ABV3I3Q4</accession>
<protein>
    <submittedName>
        <fullName evidence="6">ABC transporter ATP-binding protein</fullName>
    </submittedName>
</protein>
<dbReference type="Gene3D" id="3.40.50.300">
    <property type="entry name" value="P-loop containing nucleotide triphosphate hydrolases"/>
    <property type="match status" value="1"/>
</dbReference>
<reference evidence="6 7" key="1">
    <citation type="submission" date="2024-06" db="EMBL/GenBank/DDBJ databases">
        <title>The Natural Products Discovery Center: Release of the First 8490 Sequenced Strains for Exploring Actinobacteria Biosynthetic Diversity.</title>
        <authorList>
            <person name="Kalkreuter E."/>
            <person name="Kautsar S.A."/>
            <person name="Yang D."/>
            <person name="Bader C.D."/>
            <person name="Teijaro C.N."/>
            <person name="Fluegel L."/>
            <person name="Davis C.M."/>
            <person name="Simpson J.R."/>
            <person name="Lauterbach L."/>
            <person name="Steele A.D."/>
            <person name="Gui C."/>
            <person name="Meng S."/>
            <person name="Li G."/>
            <person name="Viehrig K."/>
            <person name="Ye F."/>
            <person name="Su P."/>
            <person name="Kiefer A.F."/>
            <person name="Nichols A."/>
            <person name="Cepeda A.J."/>
            <person name="Yan W."/>
            <person name="Fan B."/>
            <person name="Jiang Y."/>
            <person name="Adhikari A."/>
            <person name="Zheng C.-J."/>
            <person name="Schuster L."/>
            <person name="Cowan T.M."/>
            <person name="Smanski M.J."/>
            <person name="Chevrette M.G."/>
            <person name="De Carvalho L.P.S."/>
            <person name="Shen B."/>
        </authorList>
    </citation>
    <scope>NUCLEOTIDE SEQUENCE [LARGE SCALE GENOMIC DNA]</scope>
    <source>
        <strain evidence="6 7">NPDC049344</strain>
    </source>
</reference>
<keyword evidence="3 6" id="KW-0067">ATP-binding</keyword>
<proteinExistence type="predicted"/>
<dbReference type="GO" id="GO:0005524">
    <property type="term" value="F:ATP binding"/>
    <property type="evidence" value="ECO:0007669"/>
    <property type="project" value="UniProtKB-KW"/>
</dbReference>
<feature type="domain" description="ABC transporter" evidence="5">
    <location>
        <begin position="2"/>
        <end position="216"/>
    </location>
</feature>
<dbReference type="InterPro" id="IPR003593">
    <property type="entry name" value="AAA+_ATPase"/>
</dbReference>
<dbReference type="PANTHER" id="PTHR42939">
    <property type="entry name" value="ABC TRANSPORTER ATP-BINDING PROTEIN ALBC-RELATED"/>
    <property type="match status" value="1"/>
</dbReference>
<feature type="region of interest" description="Disordered" evidence="4">
    <location>
        <begin position="275"/>
        <end position="301"/>
    </location>
</feature>
<evidence type="ECO:0000313" key="7">
    <source>
        <dbReference type="Proteomes" id="UP001552521"/>
    </source>
</evidence>
<keyword evidence="1" id="KW-0813">Transport</keyword>
<evidence type="ECO:0000256" key="2">
    <source>
        <dbReference type="ARBA" id="ARBA00022741"/>
    </source>
</evidence>
<sequence>MGRRYGLGGPWVLRGVDLDLRPGTLVRVQGANGSGKSTLLRLLAGIDAPSEGRITGRPRTAYVPERFPAALPFTAAGYLTRLGRIHGLGRRAAAAGAAEWLERFGAADYARTPLGELSKGTSQKVAVAQALLAGPELLVLDEAWTGLDTPAREQLDLAVAELVTAGASVVHVDHDPRRPAASADAVFRVRDGRVEELPAEGPSRAGREPGRWARIVAVGPPGAPLPDALPGDPEHIAGEDGGTVLTVPAGYSDALLRALLTARPPWHIRHLEEAEEPAANPSATAVTAATPTYPTGTGTKA</sequence>
<keyword evidence="2" id="KW-0547">Nucleotide-binding</keyword>
<comment type="caution">
    <text evidence="6">The sequence shown here is derived from an EMBL/GenBank/DDBJ whole genome shotgun (WGS) entry which is preliminary data.</text>
</comment>
<evidence type="ECO:0000256" key="3">
    <source>
        <dbReference type="ARBA" id="ARBA00022840"/>
    </source>
</evidence>
<organism evidence="6 7">
    <name type="scientific">Streptomyces kurssanovii</name>
    <dbReference type="NCBI Taxonomy" id="67312"/>
    <lineage>
        <taxon>Bacteria</taxon>
        <taxon>Bacillati</taxon>
        <taxon>Actinomycetota</taxon>
        <taxon>Actinomycetes</taxon>
        <taxon>Kitasatosporales</taxon>
        <taxon>Streptomycetaceae</taxon>
        <taxon>Streptomyces</taxon>
    </lineage>
</organism>
<dbReference type="PANTHER" id="PTHR42939:SF1">
    <property type="entry name" value="ABC TRANSPORTER ATP-BINDING PROTEIN ALBC-RELATED"/>
    <property type="match status" value="1"/>
</dbReference>
<evidence type="ECO:0000313" key="6">
    <source>
        <dbReference type="EMBL" id="MEV4685502.1"/>
    </source>
</evidence>
<dbReference type="InterPro" id="IPR051782">
    <property type="entry name" value="ABC_Transporter_VariousFunc"/>
</dbReference>
<dbReference type="InterPro" id="IPR003439">
    <property type="entry name" value="ABC_transporter-like_ATP-bd"/>
</dbReference>
<gene>
    <name evidence="6" type="ORF">AB0K36_32585</name>
</gene>
<dbReference type="Proteomes" id="UP001552521">
    <property type="component" value="Unassembled WGS sequence"/>
</dbReference>
<evidence type="ECO:0000256" key="1">
    <source>
        <dbReference type="ARBA" id="ARBA00022448"/>
    </source>
</evidence>
<dbReference type="Pfam" id="PF00005">
    <property type="entry name" value="ABC_tran"/>
    <property type="match status" value="1"/>
</dbReference>
<evidence type="ECO:0000256" key="4">
    <source>
        <dbReference type="SAM" id="MobiDB-lite"/>
    </source>
</evidence>
<dbReference type="SMART" id="SM00382">
    <property type="entry name" value="AAA"/>
    <property type="match status" value="1"/>
</dbReference>
<dbReference type="SUPFAM" id="SSF52540">
    <property type="entry name" value="P-loop containing nucleoside triphosphate hydrolases"/>
    <property type="match status" value="1"/>
</dbReference>
<evidence type="ECO:0000259" key="5">
    <source>
        <dbReference type="PROSITE" id="PS50893"/>
    </source>
</evidence>
<keyword evidence="7" id="KW-1185">Reference proteome</keyword>
<dbReference type="InterPro" id="IPR027417">
    <property type="entry name" value="P-loop_NTPase"/>
</dbReference>
<dbReference type="PROSITE" id="PS50893">
    <property type="entry name" value="ABC_TRANSPORTER_2"/>
    <property type="match status" value="1"/>
</dbReference>
<dbReference type="EMBL" id="JBFAQK010000082">
    <property type="protein sequence ID" value="MEV4685502.1"/>
    <property type="molecule type" value="Genomic_DNA"/>
</dbReference>
<dbReference type="RefSeq" id="WP_364601095.1">
    <property type="nucleotide sequence ID" value="NZ_JBFAQK010000082.1"/>
</dbReference>
<name>A0ABV3I3Q4_9ACTN</name>
<feature type="compositionally biased region" description="Low complexity" evidence="4">
    <location>
        <begin position="277"/>
        <end position="301"/>
    </location>
</feature>